<name>A0A559IW91_9BACL</name>
<dbReference type="InterPro" id="IPR016181">
    <property type="entry name" value="Acyl_CoA_acyltransferase"/>
</dbReference>
<dbReference type="EMBL" id="VNJK01000001">
    <property type="protein sequence ID" value="TVX91851.1"/>
    <property type="molecule type" value="Genomic_DNA"/>
</dbReference>
<dbReference type="RefSeq" id="WP_144986753.1">
    <property type="nucleotide sequence ID" value="NZ_VNJK01000001.1"/>
</dbReference>
<proteinExistence type="predicted"/>
<reference evidence="1 2" key="1">
    <citation type="submission" date="2019-07" db="EMBL/GenBank/DDBJ databases">
        <authorList>
            <person name="Kim J."/>
        </authorList>
    </citation>
    <scope>NUCLEOTIDE SEQUENCE [LARGE SCALE GENOMIC DNA]</scope>
    <source>
        <strain evidence="1 2">N4</strain>
    </source>
</reference>
<accession>A0A559IW91</accession>
<gene>
    <name evidence="1" type="ORF">FPZ44_01505</name>
</gene>
<dbReference type="Proteomes" id="UP000318102">
    <property type="component" value="Unassembled WGS sequence"/>
</dbReference>
<dbReference type="AlphaFoldDB" id="A0A559IW91"/>
<dbReference type="OrthoDB" id="9809725at2"/>
<comment type="caution">
    <text evidence="1">The sequence shown here is derived from an EMBL/GenBank/DDBJ whole genome shotgun (WGS) entry which is preliminary data.</text>
</comment>
<dbReference type="SUPFAM" id="SSF55729">
    <property type="entry name" value="Acyl-CoA N-acyltransferases (Nat)"/>
    <property type="match status" value="1"/>
</dbReference>
<evidence type="ECO:0000313" key="2">
    <source>
        <dbReference type="Proteomes" id="UP000318102"/>
    </source>
</evidence>
<evidence type="ECO:0000313" key="1">
    <source>
        <dbReference type="EMBL" id="TVX91851.1"/>
    </source>
</evidence>
<keyword evidence="2" id="KW-1185">Reference proteome</keyword>
<protein>
    <submittedName>
        <fullName evidence="1">Uncharacterized protein</fullName>
    </submittedName>
</protein>
<sequence>MIKLHDAHSLHSIDWASKKDGAYVRDSFLPFFKKGVPACIENVNTQLFLLEMDDLILPVTINNAEFENSYVCSPYTHYISYALEELWELRKPWLEKLLTYPIHLMGSWLRRTNMNKVIVVNNWMLSTNLYHSINKQQIEQITNLFVEKFPEHTIIFRSLNNELYPTITQALSAVGYNNMMSRSIYLFDPKHYKEMNSKKRKDLLNDKNLLDKSNYEIITNEGLTREDISQISELYNQLYIEKYSRHNPMFTPDYLWNALQHHLFEIKAIKKGDTIDGVIAYFIRDGVMTTPILGYRTNTDQQQGLYRILSLLITMDSIEKDLICHCSAGAGEFKRNRGAKQQIEYSYMYYAHLPPNQQRVWKVLAWILDTWIEPMAKKHRF</sequence>
<organism evidence="1 2">
    <name type="scientific">Paenibacillus agilis</name>
    <dbReference type="NCBI Taxonomy" id="3020863"/>
    <lineage>
        <taxon>Bacteria</taxon>
        <taxon>Bacillati</taxon>
        <taxon>Bacillota</taxon>
        <taxon>Bacilli</taxon>
        <taxon>Bacillales</taxon>
        <taxon>Paenibacillaceae</taxon>
        <taxon>Paenibacillus</taxon>
    </lineage>
</organism>